<dbReference type="GO" id="GO:0016020">
    <property type="term" value="C:membrane"/>
    <property type="evidence" value="ECO:0007669"/>
    <property type="project" value="InterPro"/>
</dbReference>
<comment type="caution">
    <text evidence="3">The sequence shown here is derived from an EMBL/GenBank/DDBJ whole genome shotgun (WGS) entry which is preliminary data.</text>
</comment>
<feature type="domain" description="EamA" evidence="2">
    <location>
        <begin position="1"/>
        <end position="139"/>
    </location>
</feature>
<dbReference type="EMBL" id="LAZR01001139">
    <property type="protein sequence ID" value="KKN50014.1"/>
    <property type="molecule type" value="Genomic_DNA"/>
</dbReference>
<dbReference type="SUPFAM" id="SSF103481">
    <property type="entry name" value="Multidrug resistance efflux transporter EmrE"/>
    <property type="match status" value="1"/>
</dbReference>
<evidence type="ECO:0000313" key="3">
    <source>
        <dbReference type="EMBL" id="KKN50014.1"/>
    </source>
</evidence>
<dbReference type="Gene3D" id="1.10.3730.20">
    <property type="match status" value="1"/>
</dbReference>
<sequence>MWILYAFLAAFTAALVAIFAKLGLQNVDPTLATTLRAVIMAVFLMIVSVLLGKFNGFEFSTSLSPREWLLLSMAGIAGALSWLFYFYALKDGPAVMVVAIDRLSLVFVIVLAAIFLQETLTWRTLTGVLLMVAGALFISLKDKEFSIISSYLLRLFK</sequence>
<accession>A0A0F9R5K1</accession>
<dbReference type="InterPro" id="IPR037185">
    <property type="entry name" value="EmrE-like"/>
</dbReference>
<protein>
    <recommendedName>
        <fullName evidence="2">EamA domain-containing protein</fullName>
    </recommendedName>
</protein>
<organism evidence="3">
    <name type="scientific">marine sediment metagenome</name>
    <dbReference type="NCBI Taxonomy" id="412755"/>
    <lineage>
        <taxon>unclassified sequences</taxon>
        <taxon>metagenomes</taxon>
        <taxon>ecological metagenomes</taxon>
    </lineage>
</organism>
<reference evidence="3" key="1">
    <citation type="journal article" date="2015" name="Nature">
        <title>Complex archaea that bridge the gap between prokaryotes and eukaryotes.</title>
        <authorList>
            <person name="Spang A."/>
            <person name="Saw J.H."/>
            <person name="Jorgensen S.L."/>
            <person name="Zaremba-Niedzwiedzka K."/>
            <person name="Martijn J."/>
            <person name="Lind A.E."/>
            <person name="van Eijk R."/>
            <person name="Schleper C."/>
            <person name="Guy L."/>
            <person name="Ettema T.J."/>
        </authorList>
    </citation>
    <scope>NUCLEOTIDE SEQUENCE</scope>
</reference>
<dbReference type="InterPro" id="IPR000620">
    <property type="entry name" value="EamA_dom"/>
</dbReference>
<keyword evidence="1" id="KW-0812">Transmembrane</keyword>
<dbReference type="Pfam" id="PF00892">
    <property type="entry name" value="EamA"/>
    <property type="match status" value="1"/>
</dbReference>
<feature type="transmembrane region" description="Helical" evidence="1">
    <location>
        <begin position="122"/>
        <end position="140"/>
    </location>
</feature>
<evidence type="ECO:0000259" key="2">
    <source>
        <dbReference type="Pfam" id="PF00892"/>
    </source>
</evidence>
<feature type="transmembrane region" description="Helical" evidence="1">
    <location>
        <begin position="68"/>
        <end position="88"/>
    </location>
</feature>
<keyword evidence="1" id="KW-0472">Membrane</keyword>
<feature type="transmembrane region" description="Helical" evidence="1">
    <location>
        <begin position="94"/>
        <end position="115"/>
    </location>
</feature>
<name>A0A0F9R5K1_9ZZZZ</name>
<evidence type="ECO:0000256" key="1">
    <source>
        <dbReference type="SAM" id="Phobius"/>
    </source>
</evidence>
<feature type="transmembrane region" description="Helical" evidence="1">
    <location>
        <begin position="36"/>
        <end position="56"/>
    </location>
</feature>
<proteinExistence type="predicted"/>
<gene>
    <name evidence="3" type="ORF">LCGC14_0636970</name>
</gene>
<dbReference type="PANTHER" id="PTHR22911:SF137">
    <property type="entry name" value="SOLUTE CARRIER FAMILY 35 MEMBER G2-RELATED"/>
    <property type="match status" value="1"/>
</dbReference>
<dbReference type="PANTHER" id="PTHR22911">
    <property type="entry name" value="ACYL-MALONYL CONDENSING ENZYME-RELATED"/>
    <property type="match status" value="1"/>
</dbReference>
<dbReference type="AlphaFoldDB" id="A0A0F9R5K1"/>
<keyword evidence="1" id="KW-1133">Transmembrane helix</keyword>